<evidence type="ECO:0000256" key="1">
    <source>
        <dbReference type="SAM" id="Phobius"/>
    </source>
</evidence>
<dbReference type="PANTHER" id="PTHR15576:SF1">
    <property type="entry name" value="RIBITOL-5-PHOSPHATE XYLOSYLTRANSFERASE 1"/>
    <property type="match status" value="1"/>
</dbReference>
<evidence type="ECO:0000313" key="4">
    <source>
        <dbReference type="Proteomes" id="UP000008143"/>
    </source>
</evidence>
<evidence type="ECO:0000313" key="6">
    <source>
        <dbReference type="Xenbase" id="XB-GENE-1009102"/>
    </source>
</evidence>
<dbReference type="GeneID" id="100145540"/>
<dbReference type="GO" id="GO:0035269">
    <property type="term" value="P:protein O-linked glycosylation via mannose"/>
    <property type="evidence" value="ECO:0007669"/>
    <property type="project" value="InterPro"/>
</dbReference>
<protein>
    <submittedName>
        <fullName evidence="5">Ribitol-5-phosphate xylosyltransferase 1 isoform X2</fullName>
    </submittedName>
</protein>
<dbReference type="Pfam" id="PF24785">
    <property type="entry name" value="RXYLT1_C"/>
    <property type="match status" value="1"/>
</dbReference>
<proteinExistence type="predicted"/>
<accession>A0A8J0SEU8</accession>
<dbReference type="InterPro" id="IPR055286">
    <property type="entry name" value="RXYLT1-like"/>
</dbReference>
<organism evidence="4 5">
    <name type="scientific">Xenopus tropicalis</name>
    <name type="common">Western clawed frog</name>
    <name type="synonym">Silurana tropicalis</name>
    <dbReference type="NCBI Taxonomy" id="8364"/>
    <lineage>
        <taxon>Eukaryota</taxon>
        <taxon>Metazoa</taxon>
        <taxon>Chordata</taxon>
        <taxon>Craniata</taxon>
        <taxon>Vertebrata</taxon>
        <taxon>Euteleostomi</taxon>
        <taxon>Amphibia</taxon>
        <taxon>Batrachia</taxon>
        <taxon>Anura</taxon>
        <taxon>Pipoidea</taxon>
        <taxon>Pipidae</taxon>
        <taxon>Xenopodinae</taxon>
        <taxon>Xenopus</taxon>
        <taxon>Silurana</taxon>
    </lineage>
</organism>
<keyword evidence="4" id="KW-1185">Reference proteome</keyword>
<dbReference type="GO" id="GO:0120053">
    <property type="term" value="F:ribitol beta-1,4-xylosyltransferase activity"/>
    <property type="evidence" value="ECO:0007669"/>
    <property type="project" value="InterPro"/>
</dbReference>
<dbReference type="PANTHER" id="PTHR15576">
    <property type="entry name" value="RIBITOL-5-PHOSPHATE XYLOSYLTRANSFERASE 1"/>
    <property type="match status" value="1"/>
</dbReference>
<dbReference type="OrthoDB" id="8560686at2759"/>
<evidence type="ECO:0000259" key="3">
    <source>
        <dbReference type="Pfam" id="PF24786"/>
    </source>
</evidence>
<feature type="transmembrane region" description="Helical" evidence="1">
    <location>
        <begin position="7"/>
        <end position="28"/>
    </location>
</feature>
<keyword evidence="1" id="KW-0812">Transmembrane</keyword>
<dbReference type="InterPro" id="IPR057538">
    <property type="entry name" value="RXYLT1_C"/>
</dbReference>
<reference evidence="5" key="1">
    <citation type="submission" date="2025-08" db="UniProtKB">
        <authorList>
            <consortium name="RefSeq"/>
        </authorList>
    </citation>
    <scope>IDENTIFICATION</scope>
    <source>
        <strain evidence="5">Nigerian</strain>
        <tissue evidence="5">Liver and blood</tissue>
    </source>
</reference>
<keyword evidence="1" id="KW-1133">Transmembrane helix</keyword>
<feature type="domain" description="RXYLT1 C-terminal" evidence="2">
    <location>
        <begin position="258"/>
        <end position="392"/>
    </location>
</feature>
<evidence type="ECO:0000313" key="5">
    <source>
        <dbReference type="RefSeq" id="XP_012814045.1"/>
    </source>
</evidence>
<evidence type="ECO:0000259" key="2">
    <source>
        <dbReference type="Pfam" id="PF24785"/>
    </source>
</evidence>
<sequence length="399" mass="45829">MRITYKRFCYVAIFLYCVFSCYALYSVFFRAPKVTHVHKVVKSSQLHRLLSPRGNQGGGSRVSANKIEDEWNPWEEDEKSAQDLHVKIIEKYQKSLQKNQPSPPTKTELSVQIWGKAAIGLYLWQHILGGPLEPVDVTAPWREGKIREGSIDLSFITGPAVVPGYFSVESENVVLVLNGREEAKISFAVQWLYYTKTLIESHKLKHLAVVLLGNEQCNNDWIRPYLKKNGGTVDLLFVVYDSTWINEDDVYQWPLGVATWQPQETNESSKFYHDALLQSDLTLSPVGINTECYRIYEACSYGSVPVVEDVMTPGNCGNSSMSSNAPLSLLKSMGAPFIFIKSWTELPAILEQEKNMTYQEKVQRRATIIKWYQKFRIQLKEKFLRALKERFLHRDQNVQ</sequence>
<dbReference type="InterPro" id="IPR057539">
    <property type="entry name" value="RXYLT1_N"/>
</dbReference>
<dbReference type="RefSeq" id="XP_012814045.1">
    <property type="nucleotide sequence ID" value="XM_012958591.3"/>
</dbReference>
<dbReference type="AGR" id="Xenbase:XB-GENE-1009102"/>
<dbReference type="AlphaFoldDB" id="A0A8J0SEU8"/>
<keyword evidence="1" id="KW-0472">Membrane</keyword>
<dbReference type="CTD" id="10329"/>
<dbReference type="Xenbase" id="XB-GENE-1009102">
    <property type="gene designation" value="rxylt1"/>
</dbReference>
<gene>
    <name evidence="5 6" type="primary">rxylt1</name>
    <name evidence="5" type="synonym">hp10481</name>
    <name evidence="5" type="synonym">mddga10</name>
    <name evidence="5" type="synonym">tmem5</name>
</gene>
<dbReference type="Pfam" id="PF24786">
    <property type="entry name" value="RXYLT1_N"/>
    <property type="match status" value="1"/>
</dbReference>
<feature type="domain" description="RXYLT1 N-terminal" evidence="3">
    <location>
        <begin position="111"/>
        <end position="254"/>
    </location>
</feature>
<dbReference type="CDD" id="cd21099">
    <property type="entry name" value="RXYLT1-like"/>
    <property type="match status" value="1"/>
</dbReference>
<dbReference type="Proteomes" id="UP000008143">
    <property type="component" value="Chromosome 3"/>
</dbReference>
<name>A0A8J0SEU8_XENTR</name>